<evidence type="ECO:0000313" key="3">
    <source>
        <dbReference type="Proteomes" id="UP000054248"/>
    </source>
</evidence>
<dbReference type="EMBL" id="KN823874">
    <property type="protein sequence ID" value="KIO15687.1"/>
    <property type="molecule type" value="Genomic_DNA"/>
</dbReference>
<protein>
    <submittedName>
        <fullName evidence="2">Uncharacterized protein</fullName>
    </submittedName>
</protein>
<dbReference type="Proteomes" id="UP000054248">
    <property type="component" value="Unassembled WGS sequence"/>
</dbReference>
<dbReference type="AlphaFoldDB" id="A0A0C3L1T0"/>
<feature type="compositionally biased region" description="Low complexity" evidence="1">
    <location>
        <begin position="232"/>
        <end position="247"/>
    </location>
</feature>
<proteinExistence type="predicted"/>
<dbReference type="SUPFAM" id="SSF50978">
    <property type="entry name" value="WD40 repeat-like"/>
    <property type="match status" value="1"/>
</dbReference>
<evidence type="ECO:0000313" key="2">
    <source>
        <dbReference type="EMBL" id="KIO15687.1"/>
    </source>
</evidence>
<dbReference type="OrthoDB" id="10434648at2759"/>
<dbReference type="HOGENOM" id="CLU_526974_0_0_1"/>
<name>A0A0C3L1T0_9AGAM</name>
<organism evidence="2 3">
    <name type="scientific">Tulasnella calospora MUT 4182</name>
    <dbReference type="NCBI Taxonomy" id="1051891"/>
    <lineage>
        <taxon>Eukaryota</taxon>
        <taxon>Fungi</taxon>
        <taxon>Dikarya</taxon>
        <taxon>Basidiomycota</taxon>
        <taxon>Agaricomycotina</taxon>
        <taxon>Agaricomycetes</taxon>
        <taxon>Cantharellales</taxon>
        <taxon>Tulasnellaceae</taxon>
        <taxon>Tulasnella</taxon>
    </lineage>
</organism>
<keyword evidence="3" id="KW-1185">Reference proteome</keyword>
<feature type="compositionally biased region" description="Basic and acidic residues" evidence="1">
    <location>
        <begin position="271"/>
        <end position="281"/>
    </location>
</feature>
<feature type="region of interest" description="Disordered" evidence="1">
    <location>
        <begin position="217"/>
        <end position="319"/>
    </location>
</feature>
<reference evidence="2 3" key="1">
    <citation type="submission" date="2014-04" db="EMBL/GenBank/DDBJ databases">
        <authorList>
            <consortium name="DOE Joint Genome Institute"/>
            <person name="Kuo A."/>
            <person name="Girlanda M."/>
            <person name="Perotto S."/>
            <person name="Kohler A."/>
            <person name="Nagy L.G."/>
            <person name="Floudas D."/>
            <person name="Copeland A."/>
            <person name="Barry K.W."/>
            <person name="Cichocki N."/>
            <person name="Veneault-Fourrey C."/>
            <person name="LaButti K."/>
            <person name="Lindquist E.A."/>
            <person name="Lipzen A."/>
            <person name="Lundell T."/>
            <person name="Morin E."/>
            <person name="Murat C."/>
            <person name="Sun H."/>
            <person name="Tunlid A."/>
            <person name="Henrissat B."/>
            <person name="Grigoriev I.V."/>
            <person name="Hibbett D.S."/>
            <person name="Martin F."/>
            <person name="Nordberg H.P."/>
            <person name="Cantor M.N."/>
            <person name="Hua S.X."/>
        </authorList>
    </citation>
    <scope>NUCLEOTIDE SEQUENCE [LARGE SCALE GENOMIC DNA]</scope>
    <source>
        <strain evidence="2 3">MUT 4182</strain>
    </source>
</reference>
<evidence type="ECO:0000256" key="1">
    <source>
        <dbReference type="SAM" id="MobiDB-lite"/>
    </source>
</evidence>
<dbReference type="STRING" id="1051891.A0A0C3L1T0"/>
<dbReference type="InterPro" id="IPR036322">
    <property type="entry name" value="WD40_repeat_dom_sf"/>
</dbReference>
<accession>A0A0C3L1T0</accession>
<gene>
    <name evidence="2" type="ORF">M407DRAFT_34725</name>
</gene>
<sequence length="517" mass="55457">MSMSASTSTIKPTASAQKPDPIHILARSSNGKAFLWNPLNQLPPLQLPLPDALTPVEPAVLTSDNGKIKLACGLSDGSLRILSSTPDCEIDDTEQWTSRTISNVGDEVDFVTQISLSGLFVGPRYVEMVAVATYSGRVMVYECGDGQLVCALTGNFEEVTRLRLISIPWKRCDKCGEMEPDNFGVAFSAASVIDVHRVVAVLVPSRCSCPMTQLLRGSGSRSGLREKYMAQRSRSSSTASSPAMRRTPLPPTKTISRADYPLPQHGYHSRRTSERESRPRLSTETVSDGTEFDAESSVGEASSTLAVPGVGDSPLRIRTGSASGSSLRVVKVEEIPCDRGTWDVAGPLIIGIHRRPRRTRGAARAGANEGATRLPPSPFSRWDAWMYDLQKGELLSSALLALKTEDAQVLPANGHAQPLQNGNSLIQRSAGLRRLVELSGPKPSTARSSASASSPAYDTPVLPFTRVSALAVTPERCCVGLGNTAAMLDLRITRKASDTVGSKKPPTFGSLVDKKFL</sequence>
<reference evidence="3" key="2">
    <citation type="submission" date="2015-01" db="EMBL/GenBank/DDBJ databases">
        <title>Evolutionary Origins and Diversification of the Mycorrhizal Mutualists.</title>
        <authorList>
            <consortium name="DOE Joint Genome Institute"/>
            <consortium name="Mycorrhizal Genomics Consortium"/>
            <person name="Kohler A."/>
            <person name="Kuo A."/>
            <person name="Nagy L.G."/>
            <person name="Floudas D."/>
            <person name="Copeland A."/>
            <person name="Barry K.W."/>
            <person name="Cichocki N."/>
            <person name="Veneault-Fourrey C."/>
            <person name="LaButti K."/>
            <person name="Lindquist E.A."/>
            <person name="Lipzen A."/>
            <person name="Lundell T."/>
            <person name="Morin E."/>
            <person name="Murat C."/>
            <person name="Riley R."/>
            <person name="Ohm R."/>
            <person name="Sun H."/>
            <person name="Tunlid A."/>
            <person name="Henrissat B."/>
            <person name="Grigoriev I.V."/>
            <person name="Hibbett D.S."/>
            <person name="Martin F."/>
        </authorList>
    </citation>
    <scope>NUCLEOTIDE SEQUENCE [LARGE SCALE GENOMIC DNA]</scope>
    <source>
        <strain evidence="3">MUT 4182</strain>
    </source>
</reference>